<feature type="transmembrane region" description="Helical" evidence="1">
    <location>
        <begin position="6"/>
        <end position="22"/>
    </location>
</feature>
<name>A0ABQ3ISN7_9RHOB</name>
<keyword evidence="1" id="KW-0472">Membrane</keyword>
<accession>A0ABQ3ISN7</accession>
<keyword evidence="1" id="KW-0812">Transmembrane</keyword>
<evidence type="ECO:0000313" key="3">
    <source>
        <dbReference type="EMBL" id="GHE92906.1"/>
    </source>
</evidence>
<comment type="caution">
    <text evidence="3">The sequence shown here is derived from an EMBL/GenBank/DDBJ whole genome shotgun (WGS) entry which is preliminary data.</text>
</comment>
<organism evidence="3 4">
    <name type="scientific">Aliiroseovarius zhejiangensis</name>
    <dbReference type="NCBI Taxonomy" id="1632025"/>
    <lineage>
        <taxon>Bacteria</taxon>
        <taxon>Pseudomonadati</taxon>
        <taxon>Pseudomonadota</taxon>
        <taxon>Alphaproteobacteria</taxon>
        <taxon>Rhodobacterales</taxon>
        <taxon>Paracoccaceae</taxon>
        <taxon>Aliiroseovarius</taxon>
    </lineage>
</organism>
<evidence type="ECO:0000313" key="4">
    <source>
        <dbReference type="Proteomes" id="UP000609802"/>
    </source>
</evidence>
<evidence type="ECO:0000259" key="2">
    <source>
        <dbReference type="Pfam" id="PF01478"/>
    </source>
</evidence>
<feature type="transmembrane region" description="Helical" evidence="1">
    <location>
        <begin position="56"/>
        <end position="75"/>
    </location>
</feature>
<feature type="transmembrane region" description="Helical" evidence="1">
    <location>
        <begin position="87"/>
        <end position="115"/>
    </location>
</feature>
<feature type="transmembrane region" description="Helical" evidence="1">
    <location>
        <begin position="140"/>
        <end position="159"/>
    </location>
</feature>
<dbReference type="EMBL" id="BNCH01000002">
    <property type="protein sequence ID" value="GHE92906.1"/>
    <property type="molecule type" value="Genomic_DNA"/>
</dbReference>
<dbReference type="Pfam" id="PF01478">
    <property type="entry name" value="Peptidase_A24"/>
    <property type="match status" value="1"/>
</dbReference>
<sequence>MTSWAALLFLPFAVPIALWAVWSDLSRMKIPNKAVMALTIVFAVVGLFAFELDEYLWRWVHLVVVLVIGFVMNMLRMMGAGDAKFAAAMAPFVALPDAFLFLTLLAVMTVAGFILHRIARSTDAVKAATPNWESWQRRDYPMGLSLGTTLITYLLLAAVTGA</sequence>
<keyword evidence="4" id="KW-1185">Reference proteome</keyword>
<proteinExistence type="predicted"/>
<feature type="transmembrane region" description="Helical" evidence="1">
    <location>
        <begin position="34"/>
        <end position="50"/>
    </location>
</feature>
<reference evidence="4" key="1">
    <citation type="journal article" date="2019" name="Int. J. Syst. Evol. Microbiol.">
        <title>The Global Catalogue of Microorganisms (GCM) 10K type strain sequencing project: providing services to taxonomists for standard genome sequencing and annotation.</title>
        <authorList>
            <consortium name="The Broad Institute Genomics Platform"/>
            <consortium name="The Broad Institute Genome Sequencing Center for Infectious Disease"/>
            <person name="Wu L."/>
            <person name="Ma J."/>
        </authorList>
    </citation>
    <scope>NUCLEOTIDE SEQUENCE [LARGE SCALE GENOMIC DNA]</scope>
    <source>
        <strain evidence="4">KCTC 42443</strain>
    </source>
</reference>
<feature type="domain" description="Prepilin type IV endopeptidase peptidase" evidence="2">
    <location>
        <begin position="14"/>
        <end position="110"/>
    </location>
</feature>
<gene>
    <name evidence="3" type="ORF">GCM10016455_11290</name>
</gene>
<evidence type="ECO:0000256" key="1">
    <source>
        <dbReference type="SAM" id="Phobius"/>
    </source>
</evidence>
<dbReference type="Gene3D" id="1.20.120.1220">
    <property type="match status" value="1"/>
</dbReference>
<protein>
    <submittedName>
        <fullName evidence="3">Membrane protein</fullName>
    </submittedName>
</protein>
<dbReference type="Proteomes" id="UP000609802">
    <property type="component" value="Unassembled WGS sequence"/>
</dbReference>
<keyword evidence="1" id="KW-1133">Transmembrane helix</keyword>
<dbReference type="InterPro" id="IPR000045">
    <property type="entry name" value="Prepilin_IV_endopep_pep"/>
</dbReference>